<evidence type="ECO:0000313" key="3">
    <source>
        <dbReference type="Proteomes" id="UP001292571"/>
    </source>
</evidence>
<dbReference type="InterPro" id="IPR017895">
    <property type="entry name" value="HTH_IS408/IS1162_type"/>
</dbReference>
<feature type="domain" description="HTH IS408-type" evidence="1">
    <location>
        <begin position="4"/>
        <end position="83"/>
    </location>
</feature>
<proteinExistence type="predicted"/>
<evidence type="ECO:0000259" key="1">
    <source>
        <dbReference type="PROSITE" id="PS50532"/>
    </source>
</evidence>
<dbReference type="EMBL" id="JAYEET010000068">
    <property type="protein sequence ID" value="MEA1608124.1"/>
    <property type="molecule type" value="Genomic_DNA"/>
</dbReference>
<sequence length="94" mass="10459">MRKIREVLRLKFDCGLSVRKIARSLGTGHSSAGDYLCRFAASGLSWPCSLSDAELEQQLFPPAPAVASEKRPLPDWAWVHAELRRPGVTLALLW</sequence>
<comment type="caution">
    <text evidence="2">The sequence shown here is derived from an EMBL/GenBank/DDBJ whole genome shotgun (WGS) entry which is preliminary data.</text>
</comment>
<protein>
    <submittedName>
        <fullName evidence="2">IS21 family transposase</fullName>
    </submittedName>
</protein>
<keyword evidence="3" id="KW-1185">Reference proteome</keyword>
<gene>
    <name evidence="2" type="ORF">SOP97_20235</name>
</gene>
<accession>A0ABU5PEM5</accession>
<reference evidence="2 3" key="1">
    <citation type="submission" date="2023-12" db="EMBL/GenBank/DDBJ databases">
        <title>Pseudomonas sp. T5W1.</title>
        <authorList>
            <person name="Maltman C."/>
        </authorList>
    </citation>
    <scope>NUCLEOTIDE SEQUENCE [LARGE SCALE GENOMIC DNA]</scope>
    <source>
        <strain evidence="2 3">T5W1</strain>
    </source>
</reference>
<dbReference type="Proteomes" id="UP001292571">
    <property type="component" value="Unassembled WGS sequence"/>
</dbReference>
<dbReference type="PROSITE" id="PS50532">
    <property type="entry name" value="HTH_IS408"/>
    <property type="match status" value="1"/>
</dbReference>
<organism evidence="2 3">
    <name type="scientific">Pseudomonas spirodelae</name>
    <dbReference type="NCBI Taxonomy" id="3101751"/>
    <lineage>
        <taxon>Bacteria</taxon>
        <taxon>Pseudomonadati</taxon>
        <taxon>Pseudomonadota</taxon>
        <taxon>Gammaproteobacteria</taxon>
        <taxon>Pseudomonadales</taxon>
        <taxon>Pseudomonadaceae</taxon>
        <taxon>Pseudomonas</taxon>
    </lineage>
</organism>
<feature type="non-terminal residue" evidence="2">
    <location>
        <position position="94"/>
    </location>
</feature>
<name>A0ABU5PEM5_9PSED</name>
<evidence type="ECO:0000313" key="2">
    <source>
        <dbReference type="EMBL" id="MEA1608124.1"/>
    </source>
</evidence>